<keyword evidence="3" id="KW-1185">Reference proteome</keyword>
<evidence type="ECO:0000256" key="1">
    <source>
        <dbReference type="SAM" id="SignalP"/>
    </source>
</evidence>
<keyword evidence="1" id="KW-0732">Signal</keyword>
<evidence type="ECO:0000313" key="3">
    <source>
        <dbReference type="Proteomes" id="UP000271162"/>
    </source>
</evidence>
<dbReference type="AlphaFoldDB" id="A0A0N4YX54"/>
<reference evidence="2 3" key="2">
    <citation type="submission" date="2018-11" db="EMBL/GenBank/DDBJ databases">
        <authorList>
            <consortium name="Pathogen Informatics"/>
        </authorList>
    </citation>
    <scope>NUCLEOTIDE SEQUENCE [LARGE SCALE GENOMIC DNA]</scope>
</reference>
<evidence type="ECO:0000313" key="4">
    <source>
        <dbReference type="WBParaSite" id="NBR_0002182601-mRNA-1"/>
    </source>
</evidence>
<name>A0A0N4YX54_NIPBR</name>
<dbReference type="WBParaSite" id="NBR_0002182601-mRNA-1">
    <property type="protein sequence ID" value="NBR_0002182601-mRNA-1"/>
    <property type="gene ID" value="NBR_0002182601"/>
</dbReference>
<reference evidence="4" key="1">
    <citation type="submission" date="2017-02" db="UniProtKB">
        <authorList>
            <consortium name="WormBaseParasite"/>
        </authorList>
    </citation>
    <scope>IDENTIFICATION</scope>
</reference>
<dbReference type="Proteomes" id="UP000271162">
    <property type="component" value="Unassembled WGS sequence"/>
</dbReference>
<feature type="chain" id="PRO_5043126061" evidence="1">
    <location>
        <begin position="20"/>
        <end position="147"/>
    </location>
</feature>
<organism evidence="4">
    <name type="scientific">Nippostrongylus brasiliensis</name>
    <name type="common">Rat hookworm</name>
    <dbReference type="NCBI Taxonomy" id="27835"/>
    <lineage>
        <taxon>Eukaryota</taxon>
        <taxon>Metazoa</taxon>
        <taxon>Ecdysozoa</taxon>
        <taxon>Nematoda</taxon>
        <taxon>Chromadorea</taxon>
        <taxon>Rhabditida</taxon>
        <taxon>Rhabditina</taxon>
        <taxon>Rhabditomorpha</taxon>
        <taxon>Strongyloidea</taxon>
        <taxon>Heligmosomidae</taxon>
        <taxon>Nippostrongylus</taxon>
    </lineage>
</organism>
<evidence type="ECO:0000313" key="2">
    <source>
        <dbReference type="EMBL" id="VDL86170.1"/>
    </source>
</evidence>
<gene>
    <name evidence="2" type="ORF">NBR_LOCUS21827</name>
</gene>
<protein>
    <submittedName>
        <fullName evidence="4">Secreted protein</fullName>
    </submittedName>
</protein>
<sequence>MMMAVMVVTMMMMMLGKFAWRLLWCTSRGNLSSCRLMRRKRMNACESGAGDSGYSGGPVQSEGRLFKEKVKDFGIHQSPRGTPPHSCSVRNRRGMENTYSAYTKTCGVSHYTRSLPLSSLTSLVSIYPILKGFSTRVKQFVRHRWVI</sequence>
<dbReference type="EMBL" id="UYSL01026924">
    <property type="protein sequence ID" value="VDL86170.1"/>
    <property type="molecule type" value="Genomic_DNA"/>
</dbReference>
<proteinExistence type="predicted"/>
<feature type="signal peptide" evidence="1">
    <location>
        <begin position="1"/>
        <end position="19"/>
    </location>
</feature>
<accession>A0A0N4YX54</accession>